<sequence>MASGFDALHDYLPARIGASAQVPWIPADTPGKYSKPLRFFADDRGFVELLRMDPGLAMPLHRHTGEVHAYNLSGTRQLCTGELIGPGDYVYEPPGNVDWWKIVGDEPMIALLVVMGAVEFLGPGGTVRQRATAQSQRAAYERYCRQQRRPPLDLTDR</sequence>
<dbReference type="OrthoDB" id="564955at2"/>
<dbReference type="EMBL" id="CP013140">
    <property type="protein sequence ID" value="ALN60226.1"/>
    <property type="molecule type" value="Genomic_DNA"/>
</dbReference>
<dbReference type="InterPro" id="IPR014710">
    <property type="entry name" value="RmlC-like_jellyroll"/>
</dbReference>
<dbReference type="PATRIC" id="fig|69.6.peg.4816"/>
<dbReference type="InterPro" id="IPR025979">
    <property type="entry name" value="ChrR-like_cupin_dom"/>
</dbReference>
<dbReference type="STRING" id="69.GLE_4885"/>
<dbReference type="InterPro" id="IPR011051">
    <property type="entry name" value="RmlC_Cupin_sf"/>
</dbReference>
<organism evidence="2 3">
    <name type="scientific">Lysobacter enzymogenes</name>
    <dbReference type="NCBI Taxonomy" id="69"/>
    <lineage>
        <taxon>Bacteria</taxon>
        <taxon>Pseudomonadati</taxon>
        <taxon>Pseudomonadota</taxon>
        <taxon>Gammaproteobacteria</taxon>
        <taxon>Lysobacterales</taxon>
        <taxon>Lysobacteraceae</taxon>
        <taxon>Lysobacter</taxon>
    </lineage>
</organism>
<dbReference type="KEGG" id="lez:GLE_4885"/>
<name>A0A0S2DNR1_LYSEN</name>
<evidence type="ECO:0000313" key="2">
    <source>
        <dbReference type="EMBL" id="ALN60226.1"/>
    </source>
</evidence>
<reference evidence="2 3" key="1">
    <citation type="submission" date="2015-11" db="EMBL/GenBank/DDBJ databases">
        <title>Genome sequences of Lysobacter enzymogenes strain C3 and Lysobacter antibioticus ATCC 29479.</title>
        <authorList>
            <person name="Kobayashi D.Y."/>
        </authorList>
    </citation>
    <scope>NUCLEOTIDE SEQUENCE [LARGE SCALE GENOMIC DNA]</scope>
    <source>
        <strain evidence="2 3">C3</strain>
    </source>
</reference>
<protein>
    <submittedName>
        <fullName evidence="2">Cupin domain protein</fullName>
    </submittedName>
</protein>
<dbReference type="Proteomes" id="UP000061569">
    <property type="component" value="Chromosome"/>
</dbReference>
<evidence type="ECO:0000259" key="1">
    <source>
        <dbReference type="Pfam" id="PF12973"/>
    </source>
</evidence>
<gene>
    <name evidence="2" type="ORF">GLE_4885</name>
</gene>
<dbReference type="Pfam" id="PF12973">
    <property type="entry name" value="Cupin_7"/>
    <property type="match status" value="1"/>
</dbReference>
<feature type="domain" description="ChrR-like cupin" evidence="1">
    <location>
        <begin position="19"/>
        <end position="97"/>
    </location>
</feature>
<evidence type="ECO:0000313" key="3">
    <source>
        <dbReference type="Proteomes" id="UP000061569"/>
    </source>
</evidence>
<dbReference type="Gene3D" id="2.60.120.10">
    <property type="entry name" value="Jelly Rolls"/>
    <property type="match status" value="1"/>
</dbReference>
<dbReference type="SUPFAM" id="SSF51182">
    <property type="entry name" value="RmlC-like cupins"/>
    <property type="match status" value="1"/>
</dbReference>
<accession>A0A0S2DNR1</accession>
<proteinExistence type="predicted"/>
<dbReference type="AlphaFoldDB" id="A0A0S2DNR1"/>